<dbReference type="AlphaFoldDB" id="A0A6J7K9W9"/>
<name>A0A6J7K9W9_9ZZZZ</name>
<proteinExistence type="predicted"/>
<organism evidence="2">
    <name type="scientific">freshwater metagenome</name>
    <dbReference type="NCBI Taxonomy" id="449393"/>
    <lineage>
        <taxon>unclassified sequences</taxon>
        <taxon>metagenomes</taxon>
        <taxon>ecological metagenomes</taxon>
    </lineage>
</organism>
<accession>A0A6J7K9W9</accession>
<feature type="region of interest" description="Disordered" evidence="1">
    <location>
        <begin position="52"/>
        <end position="76"/>
    </location>
</feature>
<evidence type="ECO:0000313" key="2">
    <source>
        <dbReference type="EMBL" id="CAB4952091.1"/>
    </source>
</evidence>
<dbReference type="EMBL" id="CAFBNF010000178">
    <property type="protein sequence ID" value="CAB4952091.1"/>
    <property type="molecule type" value="Genomic_DNA"/>
</dbReference>
<sequence>MRDIEEVVVGVNDEWWFNLMTQRVEQGLGAPNAQRLGPYTTEAEAAGALERMRERNEAWDSADRDDNVDNVDTDAQ</sequence>
<feature type="compositionally biased region" description="Basic and acidic residues" evidence="1">
    <location>
        <begin position="52"/>
        <end position="67"/>
    </location>
</feature>
<evidence type="ECO:0000256" key="1">
    <source>
        <dbReference type="SAM" id="MobiDB-lite"/>
    </source>
</evidence>
<protein>
    <submittedName>
        <fullName evidence="2">Unannotated protein</fullName>
    </submittedName>
</protein>
<gene>
    <name evidence="2" type="ORF">UFOPK3773_01466</name>
</gene>
<reference evidence="2" key="1">
    <citation type="submission" date="2020-05" db="EMBL/GenBank/DDBJ databases">
        <authorList>
            <person name="Chiriac C."/>
            <person name="Salcher M."/>
            <person name="Ghai R."/>
            <person name="Kavagutti S V."/>
        </authorList>
    </citation>
    <scope>NUCLEOTIDE SEQUENCE</scope>
</reference>